<protein>
    <submittedName>
        <fullName evidence="3">Chondroitin proteoglycan 4 domain-containing protein</fullName>
    </submittedName>
</protein>
<proteinExistence type="predicted"/>
<keyword evidence="2" id="KW-1185">Reference proteome</keyword>
<organism evidence="2 3">
    <name type="scientific">Panagrolaimus davidi</name>
    <dbReference type="NCBI Taxonomy" id="227884"/>
    <lineage>
        <taxon>Eukaryota</taxon>
        <taxon>Metazoa</taxon>
        <taxon>Ecdysozoa</taxon>
        <taxon>Nematoda</taxon>
        <taxon>Chromadorea</taxon>
        <taxon>Rhabditida</taxon>
        <taxon>Tylenchina</taxon>
        <taxon>Panagrolaimomorpha</taxon>
        <taxon>Panagrolaimoidea</taxon>
        <taxon>Panagrolaimidae</taxon>
        <taxon>Panagrolaimus</taxon>
    </lineage>
</organism>
<sequence length="274" mass="30751">MTFIILLLLIFSLLGINGHSDPYQIPDFSPFTIGTTTATIIPIFINENKLEKTFENIECVQKIIADIHENLDNLRINYKNFSSVISDQRKYTKMCSEYLSLKQNFNDCPKPLGFIYKNGIISFLEIVCRIKKDSIISNRECIIEMEASAFQSCQQACISQDYKGFDVLADVKNVELRCSVSSCISRCINEQIRECGDSKSLGQIYNEVSGAQMLLGVEQVYGASSKQTSTFVGFEKVPTACRRLILRSVIAAGNFESRSPISDSTTTKDITKSF</sequence>
<dbReference type="WBParaSite" id="PDA_v2.g641.t1">
    <property type="protein sequence ID" value="PDA_v2.g641.t1"/>
    <property type="gene ID" value="PDA_v2.g641"/>
</dbReference>
<evidence type="ECO:0000256" key="1">
    <source>
        <dbReference type="SAM" id="SignalP"/>
    </source>
</evidence>
<feature type="chain" id="PRO_5037136233" evidence="1">
    <location>
        <begin position="19"/>
        <end position="274"/>
    </location>
</feature>
<name>A0A914QR89_9BILA</name>
<dbReference type="AlphaFoldDB" id="A0A914QR89"/>
<reference evidence="3" key="1">
    <citation type="submission" date="2022-11" db="UniProtKB">
        <authorList>
            <consortium name="WormBaseParasite"/>
        </authorList>
    </citation>
    <scope>IDENTIFICATION</scope>
</reference>
<accession>A0A914QR89</accession>
<dbReference type="Proteomes" id="UP000887578">
    <property type="component" value="Unplaced"/>
</dbReference>
<evidence type="ECO:0000313" key="2">
    <source>
        <dbReference type="Proteomes" id="UP000887578"/>
    </source>
</evidence>
<feature type="signal peptide" evidence="1">
    <location>
        <begin position="1"/>
        <end position="18"/>
    </location>
</feature>
<keyword evidence="1" id="KW-0732">Signal</keyword>
<evidence type="ECO:0000313" key="3">
    <source>
        <dbReference type="WBParaSite" id="PDA_v2.g641.t1"/>
    </source>
</evidence>